<dbReference type="InterPro" id="IPR002591">
    <property type="entry name" value="Phosphodiest/P_Trfase"/>
</dbReference>
<proteinExistence type="predicted"/>
<accession>A0A1X1W8I0</accession>
<comment type="caution">
    <text evidence="1">The sequence shown here is derived from an EMBL/GenBank/DDBJ whole genome shotgun (WGS) entry which is preliminary data.</text>
</comment>
<dbReference type="PANTHER" id="PTHR10151:SF120">
    <property type="entry name" value="BIS(5'-ADENOSYL)-TRIPHOSPHATASE"/>
    <property type="match status" value="1"/>
</dbReference>
<dbReference type="AlphaFoldDB" id="A0A1X1W8I0"/>
<dbReference type="PANTHER" id="PTHR10151">
    <property type="entry name" value="ECTONUCLEOTIDE PYROPHOSPHATASE/PHOSPHODIESTERASE"/>
    <property type="match status" value="1"/>
</dbReference>
<dbReference type="Proteomes" id="UP000193928">
    <property type="component" value="Unassembled WGS sequence"/>
</dbReference>
<evidence type="ECO:0000313" key="2">
    <source>
        <dbReference type="Proteomes" id="UP000193928"/>
    </source>
</evidence>
<dbReference type="InterPro" id="IPR017850">
    <property type="entry name" value="Alkaline_phosphatase_core_sf"/>
</dbReference>
<dbReference type="Pfam" id="PF01663">
    <property type="entry name" value="Phosphodiest"/>
    <property type="match status" value="1"/>
</dbReference>
<name>A0A1X1W8I0_MYCGO</name>
<evidence type="ECO:0008006" key="3">
    <source>
        <dbReference type="Google" id="ProtNLM"/>
    </source>
</evidence>
<evidence type="ECO:0000313" key="1">
    <source>
        <dbReference type="EMBL" id="ORV82854.1"/>
    </source>
</evidence>
<organism evidence="1 2">
    <name type="scientific">Mycobacterium gordonae</name>
    <dbReference type="NCBI Taxonomy" id="1778"/>
    <lineage>
        <taxon>Bacteria</taxon>
        <taxon>Bacillati</taxon>
        <taxon>Actinomycetota</taxon>
        <taxon>Actinomycetes</taxon>
        <taxon>Mycobacteriales</taxon>
        <taxon>Mycobacteriaceae</taxon>
        <taxon>Mycobacterium</taxon>
    </lineage>
</organism>
<protein>
    <recommendedName>
        <fullName evidence="3">Phosphodiesterase</fullName>
    </recommendedName>
</protein>
<dbReference type="Gene3D" id="3.40.720.10">
    <property type="entry name" value="Alkaline Phosphatase, subunit A"/>
    <property type="match status" value="1"/>
</dbReference>
<dbReference type="GO" id="GO:0016787">
    <property type="term" value="F:hydrolase activity"/>
    <property type="evidence" value="ECO:0007669"/>
    <property type="project" value="UniProtKB-ARBA"/>
</dbReference>
<dbReference type="EMBL" id="LQOY01000106">
    <property type="protein sequence ID" value="ORV82854.1"/>
    <property type="molecule type" value="Genomic_DNA"/>
</dbReference>
<reference evidence="1 2" key="1">
    <citation type="submission" date="2016-01" db="EMBL/GenBank/DDBJ databases">
        <title>The new phylogeny of the genus Mycobacterium.</title>
        <authorList>
            <person name="Tarcisio F."/>
            <person name="Conor M."/>
            <person name="Antonella G."/>
            <person name="Elisabetta G."/>
            <person name="Giulia F.S."/>
            <person name="Sara T."/>
            <person name="Anna F."/>
            <person name="Clotilde B."/>
            <person name="Roberto B."/>
            <person name="Veronica D.S."/>
            <person name="Fabio R."/>
            <person name="Monica P."/>
            <person name="Olivier J."/>
            <person name="Enrico T."/>
            <person name="Nicola S."/>
        </authorList>
    </citation>
    <scope>NUCLEOTIDE SEQUENCE [LARGE SCALE GENOMIC DNA]</scope>
    <source>
        <strain evidence="1 2">DSM 44160</strain>
    </source>
</reference>
<keyword evidence="2" id="KW-1185">Reference proteome</keyword>
<gene>
    <name evidence="1" type="ORF">AWC08_28185</name>
</gene>
<dbReference type="SUPFAM" id="SSF53649">
    <property type="entry name" value="Alkaline phosphatase-like"/>
    <property type="match status" value="1"/>
</dbReference>
<sequence length="456" mass="48111">MGGASIAAGTGGIGGRAISFFGATGATGPAGRYYPDVTFASAQEAALLLLATPDANFLLIGTDGTNLSKILADPLGTPNFHAFMQQSVTSASTIVGHTSFSNPSWTTIQTGVWGETAGVSNNVFTPWTYDDWPTIYNQLEATYGDEINTTVIANGTGGIAEMAAAGSHPADNIEYVPLTPGGTDWLATQDLVAQKTRTAISLADPDKGNLIFSYFAGMDHVGHDYGGDSPQYALALRNLDANLGSQTVGGGGLLGAVADWEADPLNNNEQWTTLMVTDHGMIGEDQFGRGHGFQSPRETATFLIYDQAYVDIKDGFINNSWQIVSTTPTIMDAFDIPPLPYMPGAPLTSPVFEGSYVNPDVNLFSVLSADFAAQGYPDPLTNATLVSRTLVTSVPYLAYDPIASMVHSVPGFLQVPASWVGAGIYQSLNIPAQIWARLTGVTGNKIIPPILNPFLP</sequence>